<gene>
    <name evidence="9" type="ORF">KUTeg_007854</name>
</gene>
<evidence type="ECO:0000256" key="6">
    <source>
        <dbReference type="ARBA" id="ARBA00023242"/>
    </source>
</evidence>
<proteinExistence type="inferred from homology"/>
<reference evidence="9 10" key="1">
    <citation type="submission" date="2022-12" db="EMBL/GenBank/DDBJ databases">
        <title>Chromosome-level genome of Tegillarca granosa.</title>
        <authorList>
            <person name="Kim J."/>
        </authorList>
    </citation>
    <scope>NUCLEOTIDE SEQUENCE [LARGE SCALE GENOMIC DNA]</scope>
    <source>
        <strain evidence="9">Teg-2019</strain>
        <tissue evidence="9">Adductor muscle</tissue>
    </source>
</reference>
<evidence type="ECO:0000256" key="5">
    <source>
        <dbReference type="ARBA" id="ARBA00022884"/>
    </source>
</evidence>
<evidence type="ECO:0000313" key="9">
    <source>
        <dbReference type="EMBL" id="KAJ8315704.1"/>
    </source>
</evidence>
<feature type="compositionally biased region" description="Polar residues" evidence="7">
    <location>
        <begin position="491"/>
        <end position="514"/>
    </location>
</feature>
<feature type="compositionally biased region" description="Low complexity" evidence="7">
    <location>
        <begin position="536"/>
        <end position="553"/>
    </location>
</feature>
<evidence type="ECO:0000256" key="7">
    <source>
        <dbReference type="SAM" id="MobiDB-lite"/>
    </source>
</evidence>
<dbReference type="EMBL" id="JARBDR010000337">
    <property type="protein sequence ID" value="KAJ8315704.1"/>
    <property type="molecule type" value="Genomic_DNA"/>
</dbReference>
<feature type="region of interest" description="Disordered" evidence="7">
    <location>
        <begin position="477"/>
        <end position="553"/>
    </location>
</feature>
<protein>
    <recommendedName>
        <fullName evidence="8">mRNA decay factor PAT1 domain-containing protein</fullName>
    </recommendedName>
</protein>
<dbReference type="Pfam" id="PF09770">
    <property type="entry name" value="PAT1"/>
    <property type="match status" value="1"/>
</dbReference>
<evidence type="ECO:0000313" key="10">
    <source>
        <dbReference type="Proteomes" id="UP001217089"/>
    </source>
</evidence>
<accession>A0ABQ9FEJ8</accession>
<dbReference type="Proteomes" id="UP001217089">
    <property type="component" value="Unassembled WGS sequence"/>
</dbReference>
<evidence type="ECO:0000256" key="1">
    <source>
        <dbReference type="ARBA" id="ARBA00004123"/>
    </source>
</evidence>
<keyword evidence="6" id="KW-0539">Nucleus</keyword>
<feature type="region of interest" description="Disordered" evidence="7">
    <location>
        <begin position="91"/>
        <end position="110"/>
    </location>
</feature>
<dbReference type="InterPro" id="IPR019167">
    <property type="entry name" value="PAT1_dom"/>
</dbReference>
<comment type="similarity">
    <text evidence="3">Belongs to the PAT1 family.</text>
</comment>
<organism evidence="9 10">
    <name type="scientific">Tegillarca granosa</name>
    <name type="common">Malaysian cockle</name>
    <name type="synonym">Anadara granosa</name>
    <dbReference type="NCBI Taxonomy" id="220873"/>
    <lineage>
        <taxon>Eukaryota</taxon>
        <taxon>Metazoa</taxon>
        <taxon>Spiralia</taxon>
        <taxon>Lophotrochozoa</taxon>
        <taxon>Mollusca</taxon>
        <taxon>Bivalvia</taxon>
        <taxon>Autobranchia</taxon>
        <taxon>Pteriomorphia</taxon>
        <taxon>Arcoida</taxon>
        <taxon>Arcoidea</taxon>
        <taxon>Arcidae</taxon>
        <taxon>Tegillarca</taxon>
    </lineage>
</organism>
<feature type="domain" description="mRNA decay factor PAT1" evidence="8">
    <location>
        <begin position="649"/>
        <end position="790"/>
    </location>
</feature>
<keyword evidence="5" id="KW-0694">RNA-binding</keyword>
<evidence type="ECO:0000256" key="2">
    <source>
        <dbReference type="ARBA" id="ARBA00004201"/>
    </source>
</evidence>
<keyword evidence="10" id="KW-1185">Reference proteome</keyword>
<name>A0ABQ9FEJ8_TEGGR</name>
<sequence>MDFYTQKCSGTILSRLFGQSENDLKRMADTFFGLRADIPVLGAGMLENENDLIKAPEEEDIDLMNDETFGDNIDEDFDWEEEHEKLAELEEDPSRNFANKTRDSGYYPTDRSYRSQEEYMEQSISQLVVEDDEIEDDPAILNISKSQPIPKRAQDLDDLFGPASPPGFLDTEHLVSPTSRNIWGSPVRETHVPPKTINNIQTLFEFVKNSKQTPQANVRQVKTVEELEQQLMHKSANTPKVMTAEDLERQLRGESAGDQRVPQLPPHDVRSPYHPVRIPPQHLVGSPAPQLPQTPQSQRVPPGYSPLSHKMVSDHRSPAAGFGGSTPPTNQLINGRRSPFTDPHHPFQSGHISMDGRRSPLTGLPNSTPPMSGLVEGRKSPLMNITDVLQAKRLSEGRISPVLMMGSAPPGGRISPVVMLQRRSPLTSGMSPINRTPSPPPANFSSPQFAVSPLTQARMMSPYGRGMPPPLNMMGNRMATPPIGIPRGMQRGNNQSSPYNSPNGPLHSPYNSPSAGPRMATPNRNDPRRGGRGHNRNLNQNNRNDSRPYNNNFNKRRYYQFNEEAHKRQTVDEYAGLMTQREKDWIIKIQLLQLQTDNPYLDDYYYTKKARERYKQQENGLNETGDNNPELVIPAMAKLETKEYRPAQFEGSLGRLTTSSVHNPRQIIDIKSKGLPADESDTKGVSKELRKSRQLLMEIEKGYDLLLDIDDIEKKALALPEEARIPLFEDRKQMLLCLYRYMLCEDHAEYFLSIMSIKKGRKLVARVLPLLEKPHAENVVVLLLKNLQSLIKKDQGDEGLILLYDTISRIIDNCDLETLVRFSEELQHECPQSQSKTVAIAIQNKVSMS</sequence>
<comment type="subcellular location">
    <subcellularLocation>
        <location evidence="2">Cytoplasm</location>
        <location evidence="2">P-body</location>
    </subcellularLocation>
    <subcellularLocation>
        <location evidence="1">Nucleus</location>
    </subcellularLocation>
</comment>
<evidence type="ECO:0000256" key="4">
    <source>
        <dbReference type="ARBA" id="ARBA00022490"/>
    </source>
</evidence>
<evidence type="ECO:0000256" key="3">
    <source>
        <dbReference type="ARBA" id="ARBA00009138"/>
    </source>
</evidence>
<dbReference type="PANTHER" id="PTHR21551">
    <property type="entry name" value="TOPOISOMERASE II-ASSOCIATED PROTEIN PAT1"/>
    <property type="match status" value="1"/>
</dbReference>
<feature type="region of interest" description="Disordered" evidence="7">
    <location>
        <begin position="253"/>
        <end position="327"/>
    </location>
</feature>
<keyword evidence="4" id="KW-0963">Cytoplasm</keyword>
<evidence type="ECO:0000259" key="8">
    <source>
        <dbReference type="Pfam" id="PF09770"/>
    </source>
</evidence>
<dbReference type="PANTHER" id="PTHR21551:SF0">
    <property type="entry name" value="PROTEIN ASSOCIATED WITH TOPO II RELATED-1, ISOFORM A"/>
    <property type="match status" value="1"/>
</dbReference>
<comment type="caution">
    <text evidence="9">The sequence shown here is derived from an EMBL/GenBank/DDBJ whole genome shotgun (WGS) entry which is preliminary data.</text>
</comment>
<dbReference type="InterPro" id="IPR039900">
    <property type="entry name" value="Pat1-like"/>
</dbReference>